<sequence length="180" mass="20775">MKFVVLLIMMALSFSFCKVSHQMTQLTEKKCGQYTYGRIEFKRSISTEEKNQLALQGLLIQDFIFENIYLGLWYKSWDKKNLNKTAIRTLIPFSPDDKLAGGLLVRDIKADDNSNCLILIQTIGPLSKDELNDYGLIISSNDDFYKMEVQKRNILPLLDHPCIKMVSLVKEDYIHDAKTN</sequence>
<evidence type="ECO:0000313" key="3">
    <source>
        <dbReference type="Proteomes" id="UP000808349"/>
    </source>
</evidence>
<organism evidence="2 3">
    <name type="scientific">Candidatus Defluviibacterium haderslevense</name>
    <dbReference type="NCBI Taxonomy" id="2981993"/>
    <lineage>
        <taxon>Bacteria</taxon>
        <taxon>Pseudomonadati</taxon>
        <taxon>Bacteroidota</taxon>
        <taxon>Saprospiria</taxon>
        <taxon>Saprospirales</taxon>
        <taxon>Saprospiraceae</taxon>
        <taxon>Candidatus Defluviibacterium</taxon>
    </lineage>
</organism>
<gene>
    <name evidence="2" type="ORF">IPO85_06260</name>
</gene>
<evidence type="ECO:0000256" key="1">
    <source>
        <dbReference type="SAM" id="SignalP"/>
    </source>
</evidence>
<proteinExistence type="predicted"/>
<dbReference type="Proteomes" id="UP000808349">
    <property type="component" value="Unassembled WGS sequence"/>
</dbReference>
<feature type="signal peptide" evidence="1">
    <location>
        <begin position="1"/>
        <end position="17"/>
    </location>
</feature>
<accession>A0A9D7S824</accession>
<comment type="caution">
    <text evidence="2">The sequence shown here is derived from an EMBL/GenBank/DDBJ whole genome shotgun (WGS) entry which is preliminary data.</text>
</comment>
<protein>
    <submittedName>
        <fullName evidence="2">Uncharacterized protein</fullName>
    </submittedName>
</protein>
<dbReference type="AlphaFoldDB" id="A0A9D7S824"/>
<dbReference type="EMBL" id="JADKFW010000004">
    <property type="protein sequence ID" value="MBK9717104.1"/>
    <property type="molecule type" value="Genomic_DNA"/>
</dbReference>
<keyword evidence="1" id="KW-0732">Signal</keyword>
<reference evidence="2 3" key="1">
    <citation type="submission" date="2020-10" db="EMBL/GenBank/DDBJ databases">
        <title>Connecting structure to function with the recovery of over 1000 high-quality activated sludge metagenome-assembled genomes encoding full-length rRNA genes using long-read sequencing.</title>
        <authorList>
            <person name="Singleton C.M."/>
            <person name="Petriglieri F."/>
            <person name="Kristensen J.M."/>
            <person name="Kirkegaard R.H."/>
            <person name="Michaelsen T.Y."/>
            <person name="Andersen M.H."/>
            <person name="Karst S.M."/>
            <person name="Dueholm M.S."/>
            <person name="Nielsen P.H."/>
            <person name="Albertsen M."/>
        </authorList>
    </citation>
    <scope>NUCLEOTIDE SEQUENCE [LARGE SCALE GENOMIC DNA]</scope>
    <source>
        <strain evidence="2">Ribe_18-Q3-R11-54_BAT3C.373</strain>
    </source>
</reference>
<feature type="chain" id="PRO_5038986766" evidence="1">
    <location>
        <begin position="18"/>
        <end position="180"/>
    </location>
</feature>
<evidence type="ECO:0000313" key="2">
    <source>
        <dbReference type="EMBL" id="MBK9717104.1"/>
    </source>
</evidence>
<name>A0A9D7S824_9BACT</name>